<dbReference type="AlphaFoldDB" id="A0A420EBV6"/>
<dbReference type="InterPro" id="IPR001041">
    <property type="entry name" value="2Fe-2S_ferredoxin-type"/>
</dbReference>
<dbReference type="PROSITE" id="PS00197">
    <property type="entry name" value="2FE2S_FER_1"/>
    <property type="match status" value="1"/>
</dbReference>
<comment type="caution">
    <text evidence="3">The sequence shown here is derived from an EMBL/GenBank/DDBJ whole genome shotgun (WGS) entry which is preliminary data.</text>
</comment>
<evidence type="ECO:0000313" key="3">
    <source>
        <dbReference type="EMBL" id="RKF18122.1"/>
    </source>
</evidence>
<keyword evidence="1" id="KW-0830">Ubiquinone</keyword>
<dbReference type="RefSeq" id="WP_120355347.1">
    <property type="nucleotide sequence ID" value="NZ_RAQO01000006.1"/>
</dbReference>
<dbReference type="CDD" id="cd00207">
    <property type="entry name" value="fer2"/>
    <property type="match status" value="1"/>
</dbReference>
<proteinExistence type="predicted"/>
<dbReference type="Proteomes" id="UP000286482">
    <property type="component" value="Unassembled WGS sequence"/>
</dbReference>
<dbReference type="NCBIfam" id="NF007985">
    <property type="entry name" value="PRK10713.1"/>
    <property type="match status" value="1"/>
</dbReference>
<dbReference type="GO" id="GO:0051537">
    <property type="term" value="F:2 iron, 2 sulfur cluster binding"/>
    <property type="evidence" value="ECO:0007669"/>
    <property type="project" value="InterPro"/>
</dbReference>
<name>A0A420EBV6_9ALTE</name>
<feature type="domain" description="2Fe-2S ferredoxin-type" evidence="2">
    <location>
        <begin position="11"/>
        <end position="96"/>
    </location>
</feature>
<keyword evidence="4" id="KW-1185">Reference proteome</keyword>
<dbReference type="SUPFAM" id="SSF54292">
    <property type="entry name" value="2Fe-2S ferredoxin-like"/>
    <property type="match status" value="1"/>
</dbReference>
<accession>A0A420EBV6</accession>
<evidence type="ECO:0000256" key="1">
    <source>
        <dbReference type="ARBA" id="ARBA00023075"/>
    </source>
</evidence>
<reference evidence="3 4" key="1">
    <citation type="submission" date="2018-09" db="EMBL/GenBank/DDBJ databases">
        <authorList>
            <person name="Wang Z."/>
        </authorList>
    </citation>
    <scope>NUCLEOTIDE SEQUENCE [LARGE SCALE GENOMIC DNA]</scope>
    <source>
        <strain evidence="3 4">ALS 81</strain>
    </source>
</reference>
<dbReference type="OrthoDB" id="9796486at2"/>
<gene>
    <name evidence="3" type="ORF">DBZ36_12875</name>
</gene>
<dbReference type="Pfam" id="PF00111">
    <property type="entry name" value="Fer2"/>
    <property type="match status" value="1"/>
</dbReference>
<dbReference type="EMBL" id="RAQO01000006">
    <property type="protein sequence ID" value="RKF18122.1"/>
    <property type="molecule type" value="Genomic_DNA"/>
</dbReference>
<protein>
    <submittedName>
        <fullName evidence="3">Ferredoxin</fullName>
    </submittedName>
</protein>
<organism evidence="3 4">
    <name type="scientific">Alginatibacterium sediminis</name>
    <dbReference type="NCBI Taxonomy" id="2164068"/>
    <lineage>
        <taxon>Bacteria</taxon>
        <taxon>Pseudomonadati</taxon>
        <taxon>Pseudomonadota</taxon>
        <taxon>Gammaproteobacteria</taxon>
        <taxon>Alteromonadales</taxon>
        <taxon>Alteromonadaceae</taxon>
        <taxon>Alginatibacterium</taxon>
    </lineage>
</organism>
<evidence type="ECO:0000313" key="4">
    <source>
        <dbReference type="Proteomes" id="UP000286482"/>
    </source>
</evidence>
<dbReference type="Gene3D" id="3.10.20.30">
    <property type="match status" value="1"/>
</dbReference>
<dbReference type="PROSITE" id="PS51085">
    <property type="entry name" value="2FE2S_FER_2"/>
    <property type="match status" value="1"/>
</dbReference>
<dbReference type="InterPro" id="IPR012675">
    <property type="entry name" value="Beta-grasp_dom_sf"/>
</dbReference>
<dbReference type="InterPro" id="IPR036010">
    <property type="entry name" value="2Fe-2S_ferredoxin-like_sf"/>
</dbReference>
<dbReference type="InterPro" id="IPR006058">
    <property type="entry name" value="2Fe2S_fd_BS"/>
</dbReference>
<evidence type="ECO:0000259" key="2">
    <source>
        <dbReference type="PROSITE" id="PS51085"/>
    </source>
</evidence>
<sequence length="101" mass="10804">MSNSFNNRGLAEGRVLSEGVEVVVDGSQTILEAFEQSGFAPEYHCREGVCGACRCSLVSGDVKYQATPLAFVPEGDVLICQARPVGKIELAKLPPLKQHIA</sequence>